<protein>
    <recommendedName>
        <fullName evidence="3">Beta-lactamase-related domain-containing protein</fullName>
    </recommendedName>
</protein>
<feature type="region of interest" description="Disordered" evidence="2">
    <location>
        <begin position="161"/>
        <end position="183"/>
    </location>
</feature>
<organism evidence="5">
    <name type="scientific">Serpula lacrymans var. lacrymans (strain S7.3)</name>
    <name type="common">Dry rot fungus</name>
    <dbReference type="NCBI Taxonomy" id="936435"/>
    <lineage>
        <taxon>Eukaryota</taxon>
        <taxon>Fungi</taxon>
        <taxon>Dikarya</taxon>
        <taxon>Basidiomycota</taxon>
        <taxon>Agaricomycotina</taxon>
        <taxon>Agaricomycetes</taxon>
        <taxon>Agaricomycetidae</taxon>
        <taxon>Boletales</taxon>
        <taxon>Coniophorineae</taxon>
        <taxon>Serpulaceae</taxon>
        <taxon>Serpula</taxon>
    </lineage>
</organism>
<dbReference type="STRING" id="936435.F8Q6P0"/>
<dbReference type="Gene3D" id="3.40.710.10">
    <property type="entry name" value="DD-peptidase/beta-lactamase superfamily"/>
    <property type="match status" value="1"/>
</dbReference>
<dbReference type="InterPro" id="IPR012338">
    <property type="entry name" value="Beta-lactam/transpept-like"/>
</dbReference>
<feature type="region of interest" description="Disordered" evidence="2">
    <location>
        <begin position="54"/>
        <end position="74"/>
    </location>
</feature>
<dbReference type="EMBL" id="GL945484">
    <property type="protein sequence ID" value="EGN96278.1"/>
    <property type="molecule type" value="Genomic_DNA"/>
</dbReference>
<dbReference type="PANTHER" id="PTHR22935">
    <property type="entry name" value="PENICILLIN-BINDING PROTEIN"/>
    <property type="match status" value="1"/>
</dbReference>
<dbReference type="SUPFAM" id="SSF56601">
    <property type="entry name" value="beta-lactamase/transpeptidase-like"/>
    <property type="match status" value="1"/>
</dbReference>
<dbReference type="OMA" id="MWSSAND"/>
<evidence type="ECO:0000313" key="4">
    <source>
        <dbReference type="EMBL" id="EGN96278.1"/>
    </source>
</evidence>
<comment type="similarity">
    <text evidence="1">Belongs to the beta-lactamase family.</text>
</comment>
<dbReference type="eggNOG" id="ENOG502S3SB">
    <property type="taxonomic scope" value="Eukaryota"/>
</dbReference>
<evidence type="ECO:0000256" key="2">
    <source>
        <dbReference type="SAM" id="MobiDB-lite"/>
    </source>
</evidence>
<dbReference type="OrthoDB" id="428260at2759"/>
<reference evidence="5" key="1">
    <citation type="journal article" date="2011" name="Science">
        <title>The plant cell wall-decomposing machinery underlies the functional diversity of forest fungi.</title>
        <authorList>
            <person name="Eastwood D.C."/>
            <person name="Floudas D."/>
            <person name="Binder M."/>
            <person name="Majcherczyk A."/>
            <person name="Schneider P."/>
            <person name="Aerts A."/>
            <person name="Asiegbu F.O."/>
            <person name="Baker S.E."/>
            <person name="Barry K."/>
            <person name="Bendiksby M."/>
            <person name="Blumentritt M."/>
            <person name="Coutinho P.M."/>
            <person name="Cullen D."/>
            <person name="de Vries R.P."/>
            <person name="Gathman A."/>
            <person name="Goodell B."/>
            <person name="Henrissat B."/>
            <person name="Ihrmark K."/>
            <person name="Kauserud H."/>
            <person name="Kohler A."/>
            <person name="LaButti K."/>
            <person name="Lapidus A."/>
            <person name="Lavin J.L."/>
            <person name="Lee Y.-H."/>
            <person name="Lindquist E."/>
            <person name="Lilly W."/>
            <person name="Lucas S."/>
            <person name="Morin E."/>
            <person name="Murat C."/>
            <person name="Oguiza J.A."/>
            <person name="Park J."/>
            <person name="Pisabarro A.G."/>
            <person name="Riley R."/>
            <person name="Rosling A."/>
            <person name="Salamov A."/>
            <person name="Schmidt O."/>
            <person name="Schmutz J."/>
            <person name="Skrede I."/>
            <person name="Stenlid J."/>
            <person name="Wiebenga A."/>
            <person name="Xie X."/>
            <person name="Kuees U."/>
            <person name="Hibbett D.S."/>
            <person name="Hoffmeister D."/>
            <person name="Hoegberg N."/>
            <person name="Martin F."/>
            <person name="Grigoriev I.V."/>
            <person name="Watkinson S.C."/>
        </authorList>
    </citation>
    <scope>NUCLEOTIDE SEQUENCE [LARGE SCALE GENOMIC DNA]</scope>
    <source>
        <strain evidence="5">strain S7.3</strain>
    </source>
</reference>
<evidence type="ECO:0000256" key="1">
    <source>
        <dbReference type="ARBA" id="ARBA00038473"/>
    </source>
</evidence>
<dbReference type="Pfam" id="PF00144">
    <property type="entry name" value="Beta-lactamase"/>
    <property type="match status" value="1"/>
</dbReference>
<dbReference type="AlphaFoldDB" id="F8Q6P0"/>
<dbReference type="InParanoid" id="F8Q6P0"/>
<evidence type="ECO:0000259" key="3">
    <source>
        <dbReference type="Pfam" id="PF00144"/>
    </source>
</evidence>
<sequence length="429" mass="46972">MFTALETLILRNRGVLNLDDPVDKLLSLTYHTNYGPITFRQLMSHMSGLNTFSPPGDASGSWPKSPEGESSSGHATLAQVLESIASHRPIAPPYTFPVYSNTGYKLLGLANVAANRAFENHTDAPSTHAELMHRDVFTPLGLKDSSFLTSPTNRANVVVPSIQPGDIDDDHGDASNPSGGQLSSVSDLVKVMQTLIDPSRPESAIPAITVREWLRPIHSWVDDYTAVGAPWEIIKPKDSYGRTQPLYQKLGEMPGYHSGFIINPTSSYGIIILSTGPMTQTIPLTNLIFDHVQPAFDAIMEAEAHKSLVGSWLSDDGQDNIAIDIEAGSLYVTRYILNGTDVLAVMHNHIGSGKLPLWPTSENEYRLAVPSPYGDCFFSWITLDIYGYINGTSVNVFEFIDSEDGVTLYLPAMDMKFKRTIDSNPQLSA</sequence>
<dbReference type="PANTHER" id="PTHR22935:SF95">
    <property type="entry name" value="BETA-LACTAMASE-LIKE 1-RELATED"/>
    <property type="match status" value="1"/>
</dbReference>
<dbReference type="InterPro" id="IPR001466">
    <property type="entry name" value="Beta-lactam-related"/>
</dbReference>
<feature type="domain" description="Beta-lactamase-related" evidence="3">
    <location>
        <begin position="2"/>
        <end position="277"/>
    </location>
</feature>
<gene>
    <name evidence="4" type="ORF">SERLA73DRAFT_185947</name>
</gene>
<proteinExistence type="inferred from homology"/>
<accession>F8Q6P0</accession>
<dbReference type="Proteomes" id="UP000008063">
    <property type="component" value="Unassembled WGS sequence"/>
</dbReference>
<dbReference type="HOGENOM" id="CLU_030521_0_0_1"/>
<keyword evidence="5" id="KW-1185">Reference proteome</keyword>
<dbReference type="InterPro" id="IPR051478">
    <property type="entry name" value="Beta-lactamase-like_AB/R"/>
</dbReference>
<evidence type="ECO:0000313" key="5">
    <source>
        <dbReference type="Proteomes" id="UP000008063"/>
    </source>
</evidence>
<name>F8Q6P0_SERL3</name>